<proteinExistence type="predicted"/>
<keyword evidence="4" id="KW-1185">Reference proteome</keyword>
<feature type="region of interest" description="Disordered" evidence="1">
    <location>
        <begin position="790"/>
        <end position="813"/>
    </location>
</feature>
<dbReference type="Pfam" id="PF01390">
    <property type="entry name" value="SEA"/>
    <property type="match status" value="1"/>
</dbReference>
<evidence type="ECO:0000256" key="2">
    <source>
        <dbReference type="SAM" id="Phobius"/>
    </source>
</evidence>
<protein>
    <submittedName>
        <fullName evidence="5">Cell wall protein AWA1-like isoform X1</fullName>
    </submittedName>
</protein>
<evidence type="ECO:0000259" key="3">
    <source>
        <dbReference type="PROSITE" id="PS50024"/>
    </source>
</evidence>
<keyword evidence="2" id="KW-0472">Membrane</keyword>
<organism evidence="4 5">
    <name type="scientific">Priapulus caudatus</name>
    <name type="common">Priapulid worm</name>
    <dbReference type="NCBI Taxonomy" id="37621"/>
    <lineage>
        <taxon>Eukaryota</taxon>
        <taxon>Metazoa</taxon>
        <taxon>Ecdysozoa</taxon>
        <taxon>Scalidophora</taxon>
        <taxon>Priapulida</taxon>
        <taxon>Priapulimorpha</taxon>
        <taxon>Priapulimorphida</taxon>
        <taxon>Priapulidae</taxon>
        <taxon>Priapulus</taxon>
    </lineage>
</organism>
<feature type="region of interest" description="Disordered" evidence="1">
    <location>
        <begin position="179"/>
        <end position="433"/>
    </location>
</feature>
<evidence type="ECO:0000256" key="1">
    <source>
        <dbReference type="SAM" id="MobiDB-lite"/>
    </source>
</evidence>
<sequence>MTIFRKASYLTVYTNDCCATSVNCRLDFTTYSDITQQRNIDRAQTAAAFKMYTRFLVVCALLILKRISLGYAEEVSSGERQTTAGYSSTQAKLQTTEERQTMGELTSSELQTTREVSSTQATSETATEITVSELQTVVGVLLSEPLTATGVSSPEIQTLTYGPSADVDLQTNTDTLSAASKTTNEVSSPVPRTTTEVLSAEPNTTKDVSSLEPQTTTDVPSAEPQTTAEVSSAEHQTTADVQSTEHQTTAVVPSAEHQTTADVPSAEHQTTADVPSAEHQTTADVLSAEPQTTADVPSAEHQTTADVSSAEHQTTAEVLSAEPQTTAEVQSTEHQTTATIPSAQRQTPDEVSSAEHQTTADVLSAEPQTTAEVHSTEHQTTATIPSAQRQTPDEVSSAEPTTTGDIQSTELQTTNEIRSTVDSSTTLPDMMSTSTAIEPSEGFKKVKGRIRITDGFEFTTQLAISTSIEFQDAEDKMKEMLSRLFEDSSIRNRFIRVSILKFSSGSVWVDFLLWITSNSTTPSESVVQEVASAFIETVERLDGNVTGYKIDRISHSFTAYSNFNREPRAVLRIIDGVKWSVTLRDGRQQYTQDLNMTLTQLLTAAYNSTITDAEFLAVRINRFSGSESDGVKVEYTVILTPGAGNGISLVSRAFGQYIDEHGAQLGAYTIDENYSSIISGTDTPLPTAPAQSQGLETWVITVIIVGVVVFVLFVGLFIIMACPMRRKRDLALLANSYQSSISSAHQQQQYYHGNMDKLLMNDITSVRNGGIEHKQRGEFHIEMSSRTGTWNPTYLESPEKDMPEEADNISTYM</sequence>
<keyword evidence="2" id="KW-1133">Transmembrane helix</keyword>
<feature type="transmembrane region" description="Helical" evidence="2">
    <location>
        <begin position="698"/>
        <end position="722"/>
    </location>
</feature>
<gene>
    <name evidence="5" type="primary">LOC106805801</name>
</gene>
<feature type="region of interest" description="Disordered" evidence="1">
    <location>
        <begin position="79"/>
        <end position="124"/>
    </location>
</feature>
<feature type="compositionally biased region" description="Polar residues" evidence="1">
    <location>
        <begin position="103"/>
        <end position="114"/>
    </location>
</feature>
<dbReference type="InterPro" id="IPR036364">
    <property type="entry name" value="SEA_dom_sf"/>
</dbReference>
<reference evidence="5" key="1">
    <citation type="submission" date="2025-08" db="UniProtKB">
        <authorList>
            <consortium name="RefSeq"/>
        </authorList>
    </citation>
    <scope>IDENTIFICATION</scope>
</reference>
<dbReference type="GeneID" id="106805801"/>
<feature type="domain" description="SEA" evidence="3">
    <location>
        <begin position="563"/>
        <end position="682"/>
    </location>
</feature>
<feature type="compositionally biased region" description="Low complexity" evidence="1">
    <location>
        <begin position="115"/>
        <end position="124"/>
    </location>
</feature>
<keyword evidence="2" id="KW-0812">Transmembrane</keyword>
<feature type="compositionally biased region" description="Polar residues" evidence="1">
    <location>
        <begin position="79"/>
        <end position="94"/>
    </location>
</feature>
<dbReference type="Gene3D" id="3.30.70.960">
    <property type="entry name" value="SEA domain"/>
    <property type="match status" value="1"/>
</dbReference>
<dbReference type="Proteomes" id="UP000695022">
    <property type="component" value="Unplaced"/>
</dbReference>
<accession>A0ABM1DSV3</accession>
<evidence type="ECO:0000313" key="5">
    <source>
        <dbReference type="RefSeq" id="XP_014663024.1"/>
    </source>
</evidence>
<dbReference type="InterPro" id="IPR000082">
    <property type="entry name" value="SEA_dom"/>
</dbReference>
<dbReference type="RefSeq" id="XP_014663024.1">
    <property type="nucleotide sequence ID" value="XM_014807538.1"/>
</dbReference>
<feature type="domain" description="SEA" evidence="3">
    <location>
        <begin position="442"/>
        <end position="562"/>
    </location>
</feature>
<dbReference type="SUPFAM" id="SSF82671">
    <property type="entry name" value="SEA domain"/>
    <property type="match status" value="2"/>
</dbReference>
<dbReference type="PROSITE" id="PS50024">
    <property type="entry name" value="SEA"/>
    <property type="match status" value="2"/>
</dbReference>
<name>A0ABM1DSV3_PRICU</name>
<evidence type="ECO:0000313" key="4">
    <source>
        <dbReference type="Proteomes" id="UP000695022"/>
    </source>
</evidence>